<feature type="domain" description="GH16" evidence="2">
    <location>
        <begin position="35"/>
        <end position="261"/>
    </location>
</feature>
<dbReference type="InterPro" id="IPR050546">
    <property type="entry name" value="Glycosyl_Hydrlase_16"/>
</dbReference>
<organism evidence="3 4">
    <name type="scientific">Gracilinema caldarium (strain ATCC 51460 / DSM 7334 / H1)</name>
    <name type="common">Treponema caldarium</name>
    <dbReference type="NCBI Taxonomy" id="744872"/>
    <lineage>
        <taxon>Bacteria</taxon>
        <taxon>Pseudomonadati</taxon>
        <taxon>Spirochaetota</taxon>
        <taxon>Spirochaetia</taxon>
        <taxon>Spirochaetales</taxon>
        <taxon>Breznakiellaceae</taxon>
        <taxon>Gracilinema</taxon>
    </lineage>
</organism>
<keyword evidence="4" id="KW-1185">Reference proteome</keyword>
<dbReference type="InterPro" id="IPR013320">
    <property type="entry name" value="ConA-like_dom_sf"/>
</dbReference>
<keyword evidence="3" id="KW-0378">Hydrolase</keyword>
<dbReference type="Pfam" id="PF00722">
    <property type="entry name" value="Glyco_hydro_16"/>
    <property type="match status" value="1"/>
</dbReference>
<keyword evidence="3" id="KW-0326">Glycosidase</keyword>
<dbReference type="CDD" id="cd08023">
    <property type="entry name" value="GH16_laminarinase_like"/>
    <property type="match status" value="1"/>
</dbReference>
<accession>F8F0B4</accession>
<dbReference type="GO" id="GO:0005975">
    <property type="term" value="P:carbohydrate metabolic process"/>
    <property type="evidence" value="ECO:0007669"/>
    <property type="project" value="InterPro"/>
</dbReference>
<evidence type="ECO:0000259" key="2">
    <source>
        <dbReference type="PROSITE" id="PS51762"/>
    </source>
</evidence>
<evidence type="ECO:0000256" key="1">
    <source>
        <dbReference type="ARBA" id="ARBA00006865"/>
    </source>
</evidence>
<comment type="similarity">
    <text evidence="1">Belongs to the glycosyl hydrolase 16 family.</text>
</comment>
<dbReference type="HOGENOM" id="CLU_019533_0_3_12"/>
<dbReference type="GO" id="GO:0042972">
    <property type="term" value="F:licheninase activity"/>
    <property type="evidence" value="ECO:0007669"/>
    <property type="project" value="UniProtKB-EC"/>
</dbReference>
<sequence>MTIAVVLNSCSNSSVPDPGTAYVPEGYTLVWQDEFNFAGAPDPEKWGYSLGGNGWGNGEAQFYTDKRTNSWVDQGHLTIKARNENGLWTSARLKTQYKADWTYGYIEVRAKLPRGIGTWPAIWMLPSYDSYGGWPRSGEIDIMEHVGFDPDVVHTTVHTLSYNHKIGTQKNHHAKIEGATDGFHLYTILWDTESIQWFIDGKLFYQFKNEHATYAEWPFDKPFYLIMNLAIGGSWGGQKGIDKNLKEANLEVDYVRVYQKL</sequence>
<dbReference type="OrthoDB" id="9809583at2"/>
<evidence type="ECO:0000313" key="4">
    <source>
        <dbReference type="Proteomes" id="UP000000503"/>
    </source>
</evidence>
<dbReference type="EC" id="3.2.1.73" evidence="3"/>
<dbReference type="Gene3D" id="2.60.120.200">
    <property type="match status" value="1"/>
</dbReference>
<name>F8F0B4_GRAC1</name>
<dbReference type="PANTHER" id="PTHR10963">
    <property type="entry name" value="GLYCOSYL HYDROLASE-RELATED"/>
    <property type="match status" value="1"/>
</dbReference>
<dbReference type="STRING" id="744872.Spica_0824"/>
<proteinExistence type="inferred from homology"/>
<dbReference type="RefSeq" id="WP_013968289.1">
    <property type="nucleotide sequence ID" value="NC_015732.1"/>
</dbReference>
<dbReference type="SUPFAM" id="SSF49899">
    <property type="entry name" value="Concanavalin A-like lectins/glucanases"/>
    <property type="match status" value="1"/>
</dbReference>
<protein>
    <submittedName>
        <fullName evidence="3">Licheninase</fullName>
        <ecNumber evidence="3">3.2.1.73</ecNumber>
    </submittedName>
</protein>
<dbReference type="PROSITE" id="PS51762">
    <property type="entry name" value="GH16_2"/>
    <property type="match status" value="1"/>
</dbReference>
<dbReference type="KEGG" id="scd:Spica_0824"/>
<dbReference type="eggNOG" id="COG2273">
    <property type="taxonomic scope" value="Bacteria"/>
</dbReference>
<dbReference type="InterPro" id="IPR000757">
    <property type="entry name" value="Beta-glucanase-like"/>
</dbReference>
<reference evidence="4" key="1">
    <citation type="journal article" date="2013" name="Stand. Genomic Sci.">
        <title>Genome sequence of the thermophilic fresh-water bacterium Spirochaeta caldaria type strain (H1(T)), reclassification of Spirochaeta caldaria, Spirochaeta stenostrepta, and Spirochaeta zuelzerae in the genus Treponema as Treponema caldaria comb. nov., Treponema stenostrepta comb. nov., and Treponema zuelzerae comb. nov., and emendation of the genus Treponema.</title>
        <authorList>
            <person name="Abt B."/>
            <person name="Goker M."/>
            <person name="Scheuner C."/>
            <person name="Han C."/>
            <person name="Lu M."/>
            <person name="Misra M."/>
            <person name="Lapidus A."/>
            <person name="Nolan M."/>
            <person name="Lucas S."/>
            <person name="Hammon N."/>
            <person name="Deshpande S."/>
            <person name="Cheng J.F."/>
            <person name="Tapia R."/>
            <person name="Goodwin L.A."/>
            <person name="Pitluck S."/>
            <person name="Liolios K."/>
            <person name="Pagani I."/>
            <person name="Ivanova N."/>
            <person name="Mavromatis K."/>
            <person name="Mikhailova N."/>
            <person name="Huntemann M."/>
            <person name="Pati A."/>
            <person name="Chen A."/>
            <person name="Palaniappan K."/>
            <person name="Land M."/>
            <person name="Hauser L."/>
            <person name="Jeffries C.D."/>
            <person name="Rohde M."/>
            <person name="Spring S."/>
            <person name="Gronow S."/>
            <person name="Detter J.C."/>
            <person name="Bristow J."/>
            <person name="Eisen J.A."/>
            <person name="Markowitz V."/>
            <person name="Hugenholtz P."/>
            <person name="Kyrpides N.C."/>
            <person name="Woyke T."/>
            <person name="Klenk H.P."/>
        </authorList>
    </citation>
    <scope>NUCLEOTIDE SEQUENCE</scope>
    <source>
        <strain evidence="4">ATCC 51460 / DSM 7334 / H1</strain>
    </source>
</reference>
<dbReference type="Proteomes" id="UP000000503">
    <property type="component" value="Chromosome"/>
</dbReference>
<evidence type="ECO:0000313" key="3">
    <source>
        <dbReference type="EMBL" id="AEJ18978.1"/>
    </source>
</evidence>
<dbReference type="EMBL" id="CP002868">
    <property type="protein sequence ID" value="AEJ18978.1"/>
    <property type="molecule type" value="Genomic_DNA"/>
</dbReference>
<dbReference type="AlphaFoldDB" id="F8F0B4"/>
<gene>
    <name evidence="3" type="ordered locus">Spica_0824</name>
</gene>
<dbReference type="PANTHER" id="PTHR10963:SF55">
    <property type="entry name" value="GLYCOSIDE HYDROLASE FAMILY 16 PROTEIN"/>
    <property type="match status" value="1"/>
</dbReference>